<reference evidence="1" key="1">
    <citation type="submission" date="2021-02" db="EMBL/GenBank/DDBJ databases">
        <authorList>
            <person name="Dougan E. K."/>
            <person name="Rhodes N."/>
            <person name="Thang M."/>
            <person name="Chan C."/>
        </authorList>
    </citation>
    <scope>NUCLEOTIDE SEQUENCE</scope>
</reference>
<organism evidence="1 2">
    <name type="scientific">Symbiodinium pilosum</name>
    <name type="common">Dinoflagellate</name>
    <dbReference type="NCBI Taxonomy" id="2952"/>
    <lineage>
        <taxon>Eukaryota</taxon>
        <taxon>Sar</taxon>
        <taxon>Alveolata</taxon>
        <taxon>Dinophyceae</taxon>
        <taxon>Suessiales</taxon>
        <taxon>Symbiodiniaceae</taxon>
        <taxon>Symbiodinium</taxon>
    </lineage>
</organism>
<name>A0A812TUU1_SYMPI</name>
<dbReference type="EMBL" id="CAJNIZ010033268">
    <property type="protein sequence ID" value="CAE7543573.1"/>
    <property type="molecule type" value="Genomic_DNA"/>
</dbReference>
<sequence length="103" mass="11517">EIEPDVVLPSSADHSLNQWFEANGSSLKMLKEAFQQINAESAKASKPQDTETIKEIIRGGVGFDRVNKAVTDKLRKQLVGVMTKIVTEYLEKEDVRDDVESPQ</sequence>
<keyword evidence="2" id="KW-1185">Reference proteome</keyword>
<dbReference type="Proteomes" id="UP000649617">
    <property type="component" value="Unassembled WGS sequence"/>
</dbReference>
<dbReference type="AlphaFoldDB" id="A0A812TUU1"/>
<accession>A0A812TUU1</accession>
<gene>
    <name evidence="1" type="ORF">SPIL2461_LOCUS14388</name>
</gene>
<proteinExistence type="predicted"/>
<comment type="caution">
    <text evidence="1">The sequence shown here is derived from an EMBL/GenBank/DDBJ whole genome shotgun (WGS) entry which is preliminary data.</text>
</comment>
<protein>
    <submittedName>
        <fullName evidence="1">Uncharacterized protein</fullName>
    </submittedName>
</protein>
<feature type="non-terminal residue" evidence="1">
    <location>
        <position position="103"/>
    </location>
</feature>
<feature type="non-terminal residue" evidence="1">
    <location>
        <position position="1"/>
    </location>
</feature>
<evidence type="ECO:0000313" key="1">
    <source>
        <dbReference type="EMBL" id="CAE7543573.1"/>
    </source>
</evidence>
<evidence type="ECO:0000313" key="2">
    <source>
        <dbReference type="Proteomes" id="UP000649617"/>
    </source>
</evidence>